<dbReference type="Proteomes" id="UP000823933">
    <property type="component" value="Unassembled WGS sequence"/>
</dbReference>
<dbReference type="SUPFAM" id="SSF47413">
    <property type="entry name" value="lambda repressor-like DNA-binding domains"/>
    <property type="match status" value="1"/>
</dbReference>
<protein>
    <submittedName>
        <fullName evidence="1">Helix-turn-helix domain-containing protein</fullName>
    </submittedName>
</protein>
<gene>
    <name evidence="1" type="ORF">H9890_03375</name>
</gene>
<evidence type="ECO:0000313" key="1">
    <source>
        <dbReference type="EMBL" id="HIW08428.1"/>
    </source>
</evidence>
<dbReference type="InterPro" id="IPR010982">
    <property type="entry name" value="Lambda_DNA-bd_dom_sf"/>
</dbReference>
<dbReference type="GO" id="GO:0003677">
    <property type="term" value="F:DNA binding"/>
    <property type="evidence" value="ECO:0007669"/>
    <property type="project" value="InterPro"/>
</dbReference>
<dbReference type="Gene3D" id="1.10.260.40">
    <property type="entry name" value="lambda repressor-like DNA-binding domains"/>
    <property type="match status" value="1"/>
</dbReference>
<name>A0A9D1Q9K3_9FIRM</name>
<reference evidence="1" key="2">
    <citation type="submission" date="2021-04" db="EMBL/GenBank/DDBJ databases">
        <authorList>
            <person name="Gilroy R."/>
        </authorList>
    </citation>
    <scope>NUCLEOTIDE SEQUENCE</scope>
    <source>
        <strain evidence="1">ChiHcolR34-3080</strain>
    </source>
</reference>
<evidence type="ECO:0000313" key="2">
    <source>
        <dbReference type="Proteomes" id="UP000823933"/>
    </source>
</evidence>
<accession>A0A9D1Q9K3</accession>
<sequence length="110" mass="12251">MFYDLFIELCRKKGVAPTRAAMEIGLNKSTPTTWKKKGLTPQGATLQKIADYFGVTTDCLLGTETEKDPAAPSEVSESDLKFALFGGEATDKQLDEVRRFARFIKERDAK</sequence>
<dbReference type="AlphaFoldDB" id="A0A9D1Q9K3"/>
<organism evidence="1 2">
    <name type="scientific">Candidatus Faecalibacterium intestinigallinarum</name>
    <dbReference type="NCBI Taxonomy" id="2838581"/>
    <lineage>
        <taxon>Bacteria</taxon>
        <taxon>Bacillati</taxon>
        <taxon>Bacillota</taxon>
        <taxon>Clostridia</taxon>
        <taxon>Eubacteriales</taxon>
        <taxon>Oscillospiraceae</taxon>
        <taxon>Faecalibacterium</taxon>
    </lineage>
</organism>
<comment type="caution">
    <text evidence="1">The sequence shown here is derived from an EMBL/GenBank/DDBJ whole genome shotgun (WGS) entry which is preliminary data.</text>
</comment>
<proteinExistence type="predicted"/>
<dbReference type="EMBL" id="DXHQ01000037">
    <property type="protein sequence ID" value="HIW08428.1"/>
    <property type="molecule type" value="Genomic_DNA"/>
</dbReference>
<reference evidence="1" key="1">
    <citation type="journal article" date="2021" name="PeerJ">
        <title>Extensive microbial diversity within the chicken gut microbiome revealed by metagenomics and culture.</title>
        <authorList>
            <person name="Gilroy R."/>
            <person name="Ravi A."/>
            <person name="Getino M."/>
            <person name="Pursley I."/>
            <person name="Horton D.L."/>
            <person name="Alikhan N.F."/>
            <person name="Baker D."/>
            <person name="Gharbi K."/>
            <person name="Hall N."/>
            <person name="Watson M."/>
            <person name="Adriaenssens E.M."/>
            <person name="Foster-Nyarko E."/>
            <person name="Jarju S."/>
            <person name="Secka A."/>
            <person name="Antonio M."/>
            <person name="Oren A."/>
            <person name="Chaudhuri R.R."/>
            <person name="La Ragione R."/>
            <person name="Hildebrand F."/>
            <person name="Pallen M.J."/>
        </authorList>
    </citation>
    <scope>NUCLEOTIDE SEQUENCE</scope>
    <source>
        <strain evidence="1">ChiHcolR34-3080</strain>
    </source>
</reference>